<dbReference type="EMBL" id="CM037621">
    <property type="protein sequence ID" value="KAH8001589.1"/>
    <property type="molecule type" value="Genomic_DNA"/>
</dbReference>
<dbReference type="Proteomes" id="UP000827872">
    <property type="component" value="Linkage Group LG08"/>
</dbReference>
<sequence length="113" mass="12483">MYVPTSSLQVNHGPLTGALACVGRGPPRQSIHNSDLVNINPKYAGHIFPPFLPLLLFFKHKDVRENSVNKATPLFCDTHSTIKHFQLSDKVVCNLQFTSSNDGASLEILLVTR</sequence>
<keyword evidence="2" id="KW-1185">Reference proteome</keyword>
<protein>
    <submittedName>
        <fullName evidence="1">Uncharacterized protein</fullName>
    </submittedName>
</protein>
<accession>A0ACB8F839</accession>
<evidence type="ECO:0000313" key="2">
    <source>
        <dbReference type="Proteomes" id="UP000827872"/>
    </source>
</evidence>
<evidence type="ECO:0000313" key="1">
    <source>
        <dbReference type="EMBL" id="KAH8001589.1"/>
    </source>
</evidence>
<proteinExistence type="predicted"/>
<gene>
    <name evidence="1" type="ORF">K3G42_011650</name>
</gene>
<organism evidence="1 2">
    <name type="scientific">Sphaerodactylus townsendi</name>
    <dbReference type="NCBI Taxonomy" id="933632"/>
    <lineage>
        <taxon>Eukaryota</taxon>
        <taxon>Metazoa</taxon>
        <taxon>Chordata</taxon>
        <taxon>Craniata</taxon>
        <taxon>Vertebrata</taxon>
        <taxon>Euteleostomi</taxon>
        <taxon>Lepidosauria</taxon>
        <taxon>Squamata</taxon>
        <taxon>Bifurcata</taxon>
        <taxon>Gekkota</taxon>
        <taxon>Sphaerodactylidae</taxon>
        <taxon>Sphaerodactylus</taxon>
    </lineage>
</organism>
<comment type="caution">
    <text evidence="1">The sequence shown here is derived from an EMBL/GenBank/DDBJ whole genome shotgun (WGS) entry which is preliminary data.</text>
</comment>
<name>A0ACB8F839_9SAUR</name>
<reference evidence="1" key="1">
    <citation type="submission" date="2021-08" db="EMBL/GenBank/DDBJ databases">
        <title>The first chromosome-level gecko genome reveals the dynamic sex chromosomes of Neotropical dwarf geckos (Sphaerodactylidae: Sphaerodactylus).</title>
        <authorList>
            <person name="Pinto B.J."/>
            <person name="Keating S.E."/>
            <person name="Gamble T."/>
        </authorList>
    </citation>
    <scope>NUCLEOTIDE SEQUENCE</scope>
    <source>
        <strain evidence="1">TG3544</strain>
    </source>
</reference>